<dbReference type="Pfam" id="PF07238">
    <property type="entry name" value="PilZ"/>
    <property type="match status" value="1"/>
</dbReference>
<comment type="caution">
    <text evidence="6">The sequence shown here is derived from an EMBL/GenBank/DDBJ whole genome shotgun (WGS) entry which is preliminary data.</text>
</comment>
<dbReference type="OrthoDB" id="5293692at2"/>
<dbReference type="AlphaFoldDB" id="A0A2S9GUU7"/>
<dbReference type="Gene3D" id="2.30.110.10">
    <property type="entry name" value="Electron Transport, Fmn-binding Protein, Chain A"/>
    <property type="match status" value="1"/>
</dbReference>
<feature type="domain" description="Type III secretion system flagellar brake protein YcgR PilZN" evidence="5">
    <location>
        <begin position="98"/>
        <end position="180"/>
    </location>
</feature>
<proteinExistence type="predicted"/>
<organism evidence="6 7">
    <name type="scientific">Solimicrobium silvestre</name>
    <dbReference type="NCBI Taxonomy" id="2099400"/>
    <lineage>
        <taxon>Bacteria</taxon>
        <taxon>Pseudomonadati</taxon>
        <taxon>Pseudomonadota</taxon>
        <taxon>Betaproteobacteria</taxon>
        <taxon>Burkholderiales</taxon>
        <taxon>Oxalobacteraceae</taxon>
        <taxon>Solimicrobium</taxon>
    </lineage>
</organism>
<dbReference type="GO" id="GO:0035438">
    <property type="term" value="F:cyclic-di-GMP binding"/>
    <property type="evidence" value="ECO:0007669"/>
    <property type="project" value="InterPro"/>
</dbReference>
<evidence type="ECO:0000256" key="1">
    <source>
        <dbReference type="ARBA" id="ARBA00022636"/>
    </source>
</evidence>
<dbReference type="Proteomes" id="UP000237839">
    <property type="component" value="Unassembled WGS sequence"/>
</dbReference>
<dbReference type="InterPro" id="IPR012349">
    <property type="entry name" value="Split_barrel_FMN-bd"/>
</dbReference>
<evidence type="ECO:0000259" key="5">
    <source>
        <dbReference type="Pfam" id="PF12945"/>
    </source>
</evidence>
<gene>
    <name evidence="6" type="ORF">S2091_3783</name>
</gene>
<evidence type="ECO:0000313" key="7">
    <source>
        <dbReference type="Proteomes" id="UP000237839"/>
    </source>
</evidence>
<keyword evidence="6" id="KW-0282">Flagellum</keyword>
<evidence type="ECO:0000256" key="2">
    <source>
        <dbReference type="ARBA" id="ARBA00022741"/>
    </source>
</evidence>
<dbReference type="EMBL" id="PUGF01000022">
    <property type="protein sequence ID" value="PRC91505.1"/>
    <property type="molecule type" value="Genomic_DNA"/>
</dbReference>
<keyword evidence="7" id="KW-1185">Reference proteome</keyword>
<dbReference type="InterPro" id="IPR009926">
    <property type="entry name" value="T3SS_YcgR_PilZN"/>
</dbReference>
<sequence>MADLTSLIPLSKSDFAVGKVTQRSIYDRHGKLLLASGVVIESQNQLNGLVNQGYVQKNSWDTPAKPKPSISAPAKVIEEPVAPPKEVFSQMDDVRWYVGETLHMQALNDTDSRFVVKLIGYIKGKSVLVTAPVIDGKYILIRDNQTFVVRAFQGKKAFAFTVTALKSVYTPHPYLHLSYPKQVNSSVIRHDARAAVKIIASVSFLNPVRTAAATLLDLSMGGTSGIIKQAIAEKKETGTITFKINVVGNEGLLSLDFIVRSIAPTEEGDGYRYGFEFLNVPAQHKLILSAFVHQTIAELV</sequence>
<accession>A0A2S9GUU7</accession>
<feature type="domain" description="PilZ" evidence="4">
    <location>
        <begin position="189"/>
        <end position="292"/>
    </location>
</feature>
<keyword evidence="6" id="KW-0969">Cilium</keyword>
<dbReference type="RefSeq" id="WP_105533529.1">
    <property type="nucleotide sequence ID" value="NZ_PUGF01000022.1"/>
</dbReference>
<keyword evidence="2" id="KW-0547">Nucleotide-binding</keyword>
<dbReference type="Pfam" id="PF12945">
    <property type="entry name" value="PilZNR"/>
    <property type="match status" value="1"/>
</dbReference>
<reference evidence="6 7" key="1">
    <citation type="submission" date="2018-02" db="EMBL/GenBank/DDBJ databases">
        <title>Solimicrobium silvestre gen. nov., sp. nov., isolated from alpine forest soil.</title>
        <authorList>
            <person name="Margesin R."/>
            <person name="Albuquerque L."/>
            <person name="Zhang D.-C."/>
            <person name="Froufe H.J.C."/>
            <person name="Severino R."/>
            <person name="Roxo I."/>
            <person name="Egas C."/>
            <person name="Da Costa M.S."/>
        </authorList>
    </citation>
    <scope>NUCLEOTIDE SEQUENCE [LARGE SCALE GENOMIC DNA]</scope>
    <source>
        <strain evidence="6 7">S20-91</strain>
    </source>
</reference>
<keyword evidence="3" id="KW-0975">Bacterial flagellum</keyword>
<evidence type="ECO:0000259" key="4">
    <source>
        <dbReference type="Pfam" id="PF07238"/>
    </source>
</evidence>
<dbReference type="Gene3D" id="2.40.10.220">
    <property type="entry name" value="predicted glycosyltransferase like domains"/>
    <property type="match status" value="1"/>
</dbReference>
<name>A0A2S9GUU7_9BURK</name>
<evidence type="ECO:0000313" key="6">
    <source>
        <dbReference type="EMBL" id="PRC91505.1"/>
    </source>
</evidence>
<dbReference type="InterPro" id="IPR009875">
    <property type="entry name" value="PilZ_domain"/>
</dbReference>
<evidence type="ECO:0000256" key="3">
    <source>
        <dbReference type="ARBA" id="ARBA00023143"/>
    </source>
</evidence>
<keyword evidence="1" id="KW-0973">c-di-GMP</keyword>
<protein>
    <submittedName>
        <fullName evidence="6">Flagellar protein YcgR</fullName>
    </submittedName>
</protein>
<keyword evidence="6" id="KW-0966">Cell projection</keyword>
<dbReference type="SUPFAM" id="SSF141371">
    <property type="entry name" value="PilZ domain-like"/>
    <property type="match status" value="1"/>
</dbReference>